<name>X0WJF7_9ZZZZ</name>
<gene>
    <name evidence="1" type="ORF">S01H1_64653</name>
</gene>
<comment type="caution">
    <text evidence="1">The sequence shown here is derived from an EMBL/GenBank/DDBJ whole genome shotgun (WGS) entry which is preliminary data.</text>
</comment>
<dbReference type="GO" id="GO:0046872">
    <property type="term" value="F:metal ion binding"/>
    <property type="evidence" value="ECO:0007669"/>
    <property type="project" value="InterPro"/>
</dbReference>
<dbReference type="Gene3D" id="3.30.830.10">
    <property type="entry name" value="Metalloenzyme, LuxS/M16 peptidase-like"/>
    <property type="match status" value="1"/>
</dbReference>
<sequence length="157" mass="18096">YPAFTAAIRILSDRLYEELHTRRNLATDPGAGFAQRTANHGYIHLTTSKPDSTVMVIFQTLDQMILEPIPETWLKQALATSVTRHLLENESALNQLAQLAMWEIVGEDWEQAEQYLPELRSLRPADIQAMMRKYARNFHFGVVGNPRRVNERLFTSR</sequence>
<dbReference type="InterPro" id="IPR011249">
    <property type="entry name" value="Metalloenz_LuxS/M16"/>
</dbReference>
<accession>X0WJF7</accession>
<dbReference type="AlphaFoldDB" id="X0WJF7"/>
<dbReference type="SUPFAM" id="SSF63411">
    <property type="entry name" value="LuxS/MPP-like metallohydrolase"/>
    <property type="match status" value="1"/>
</dbReference>
<protein>
    <submittedName>
        <fullName evidence="1">Uncharacterized protein</fullName>
    </submittedName>
</protein>
<dbReference type="EMBL" id="BARS01042621">
    <property type="protein sequence ID" value="GAG30795.1"/>
    <property type="molecule type" value="Genomic_DNA"/>
</dbReference>
<proteinExistence type="predicted"/>
<evidence type="ECO:0000313" key="1">
    <source>
        <dbReference type="EMBL" id="GAG30795.1"/>
    </source>
</evidence>
<reference evidence="1" key="1">
    <citation type="journal article" date="2014" name="Front. Microbiol.">
        <title>High frequency of phylogenetically diverse reductive dehalogenase-homologous genes in deep subseafloor sedimentary metagenomes.</title>
        <authorList>
            <person name="Kawai M."/>
            <person name="Futagami T."/>
            <person name="Toyoda A."/>
            <person name="Takaki Y."/>
            <person name="Nishi S."/>
            <person name="Hori S."/>
            <person name="Arai W."/>
            <person name="Tsubouchi T."/>
            <person name="Morono Y."/>
            <person name="Uchiyama I."/>
            <person name="Ito T."/>
            <person name="Fujiyama A."/>
            <person name="Inagaki F."/>
            <person name="Takami H."/>
        </authorList>
    </citation>
    <scope>NUCLEOTIDE SEQUENCE</scope>
    <source>
        <strain evidence="1">Expedition CK06-06</strain>
    </source>
</reference>
<feature type="non-terminal residue" evidence="1">
    <location>
        <position position="1"/>
    </location>
</feature>
<organism evidence="1">
    <name type="scientific">marine sediment metagenome</name>
    <dbReference type="NCBI Taxonomy" id="412755"/>
    <lineage>
        <taxon>unclassified sequences</taxon>
        <taxon>metagenomes</taxon>
        <taxon>ecological metagenomes</taxon>
    </lineage>
</organism>